<gene>
    <name evidence="1" type="ORF">LTS18_012160</name>
</gene>
<reference evidence="1" key="1">
    <citation type="submission" date="2024-09" db="EMBL/GenBank/DDBJ databases">
        <title>Black Yeasts Isolated from many extreme environments.</title>
        <authorList>
            <person name="Coleine C."/>
            <person name="Stajich J.E."/>
            <person name="Selbmann L."/>
        </authorList>
    </citation>
    <scope>NUCLEOTIDE SEQUENCE</scope>
    <source>
        <strain evidence="1">CCFEE 5737</strain>
    </source>
</reference>
<proteinExistence type="predicted"/>
<name>A0ACC3DZC2_9PEZI</name>
<evidence type="ECO:0000313" key="1">
    <source>
        <dbReference type="EMBL" id="KAK3081920.1"/>
    </source>
</evidence>
<dbReference type="Proteomes" id="UP001186974">
    <property type="component" value="Unassembled WGS sequence"/>
</dbReference>
<keyword evidence="2" id="KW-1185">Reference proteome</keyword>
<organism evidence="1 2">
    <name type="scientific">Coniosporium uncinatum</name>
    <dbReference type="NCBI Taxonomy" id="93489"/>
    <lineage>
        <taxon>Eukaryota</taxon>
        <taxon>Fungi</taxon>
        <taxon>Dikarya</taxon>
        <taxon>Ascomycota</taxon>
        <taxon>Pezizomycotina</taxon>
        <taxon>Dothideomycetes</taxon>
        <taxon>Dothideomycetes incertae sedis</taxon>
        <taxon>Coniosporium</taxon>
    </lineage>
</organism>
<accession>A0ACC3DZC2</accession>
<sequence length="206" mass="23800">MGSKEQMKAYEMVLREHTSSLDIPVTEIVIFKLLDDLKEETMTLIEKDFVTPAGKGDGVRRIAWGCSLDDLRTFVLMFDWRCIQDHWAFWQTPEFEPVMSCINKCFEPGRPLVRHYKFEPSGMVRMEYVQLLVWDEGKEKDGEELMGLVEREGESWKNSKAGFAVDMGEMTWCAVTLGYESEKAARADKVGKKGETHLLKLQYLDI</sequence>
<evidence type="ECO:0000313" key="2">
    <source>
        <dbReference type="Proteomes" id="UP001186974"/>
    </source>
</evidence>
<comment type="caution">
    <text evidence="1">The sequence shown here is derived from an EMBL/GenBank/DDBJ whole genome shotgun (WGS) entry which is preliminary data.</text>
</comment>
<protein>
    <submittedName>
        <fullName evidence="1">Uncharacterized protein</fullName>
    </submittedName>
</protein>
<dbReference type="EMBL" id="JAWDJW010000036">
    <property type="protein sequence ID" value="KAK3081920.1"/>
    <property type="molecule type" value="Genomic_DNA"/>
</dbReference>